<evidence type="ECO:0000256" key="4">
    <source>
        <dbReference type="ARBA" id="ARBA00005865"/>
    </source>
</evidence>
<dbReference type="GeneID" id="106472567"/>
<evidence type="ECO:0000256" key="1">
    <source>
        <dbReference type="ARBA" id="ARBA00000707"/>
    </source>
</evidence>
<sequence>MDIILSEFITRTSAEPGLARDLLDAHEWDLQAALSAFYCMKGIPVPSENIPLATISQTLTKNTSCKVTDLSSDDRSTPAKETHGSGPSSKPKTEGSNGTDIDVAYKKLARGISRATNNVNLVSRARSEFAQDFQIANSKEHPPQASLEIPVCTFTLPDLSAHPEDFRRFLEKDLIETSTLVSLEQSGRLNWWADQGTLQHLWPLATTGDGNCLLHAASLGMWGFHDRLLTLRKALHALLTHSQFTQAFYRRWRWQTALQNKESGLVYCEQEWQREWQTLLKMASPEPRPNNKEMTNSVSWQNKSILDIVPEEEVSSHIYESLEEIHIFALAHVLRRAVIVISDTMLKDATGEPFAPISFGGIYLPLEQSAADCDKSPLCLTYDAAHFSALVAMETETRAEKKLRIPAVIPLTDSHYTLLPIQFAVDPGVEVKWGSDENDPWIISKFTLTDKDKVTLLSMYLDIIDIPLSLVQVQSQHEQKQTESANVINGFCEDNQKPPYGSSESDDTLTDSSSNSSQHKVKAAKHLQTVAKQLGRSMSKKFKKNFGGISRKSGSFKGATDKTGVAASLVKSPSCSSQTISTDLDGKTLDRSNFILAAVLHTDVQHEYQEEMIRNYLNSARARFLQEEEHKSTDLPDVELPDVDVASFLCVNPGCSMYGTAKTSYLCSVCYMKQKGHETQHSADHIQLIEDVEVPAVLSTSKAGTMSSLDRTALFSHSYNLNF</sequence>
<keyword evidence="11" id="KW-0833">Ubl conjugation pathway</keyword>
<feature type="region of interest" description="Disordered" evidence="16">
    <location>
        <begin position="482"/>
        <end position="522"/>
    </location>
</feature>
<comment type="catalytic activity">
    <reaction evidence="1">
        <text>Thiol-dependent hydrolysis of ester, thioester, amide, peptide and isopeptide bonds formed by the C-terminal Gly of ubiquitin (a 76-residue protein attached to proteins as an intracellular targeting signal).</text>
        <dbReference type="EC" id="3.4.19.12"/>
    </reaction>
</comment>
<evidence type="ECO:0000256" key="11">
    <source>
        <dbReference type="ARBA" id="ARBA00022786"/>
    </source>
</evidence>
<dbReference type="PROSITE" id="PS51036">
    <property type="entry name" value="ZF_A20"/>
    <property type="match status" value="1"/>
</dbReference>
<keyword evidence="6" id="KW-0963">Cytoplasm</keyword>
<evidence type="ECO:0000259" key="18">
    <source>
        <dbReference type="PROSITE" id="PS51036"/>
    </source>
</evidence>
<gene>
    <name evidence="20" type="primary">LOC106472567</name>
</gene>
<keyword evidence="7" id="KW-0597">Phosphoprotein</keyword>
<evidence type="ECO:0000256" key="16">
    <source>
        <dbReference type="SAM" id="MobiDB-lite"/>
    </source>
</evidence>
<dbReference type="CDD" id="cd22768">
    <property type="entry name" value="OTU_OTUD7"/>
    <property type="match status" value="1"/>
</dbReference>
<dbReference type="PANTHER" id="PTHR13367">
    <property type="entry name" value="UBIQUITIN THIOESTERASE"/>
    <property type="match status" value="1"/>
</dbReference>
<evidence type="ECO:0000256" key="3">
    <source>
        <dbReference type="ARBA" id="ARBA00004496"/>
    </source>
</evidence>
<comment type="subcellular location">
    <subcellularLocation>
        <location evidence="3">Cytoplasm</location>
    </subcellularLocation>
    <subcellularLocation>
        <location evidence="2">Nucleus</location>
    </subcellularLocation>
</comment>
<dbReference type="InterPro" id="IPR002653">
    <property type="entry name" value="Znf_A20"/>
</dbReference>
<keyword evidence="12" id="KW-0378">Hydrolase</keyword>
<dbReference type="EC" id="3.4.19.12" evidence="5"/>
<keyword evidence="15" id="KW-0539">Nucleus</keyword>
<evidence type="ECO:0000256" key="5">
    <source>
        <dbReference type="ARBA" id="ARBA00012759"/>
    </source>
</evidence>
<name>A0ABM1BU36_LIMPO</name>
<dbReference type="InterPro" id="IPR003323">
    <property type="entry name" value="OTU_dom"/>
</dbReference>
<keyword evidence="9" id="KW-0479">Metal-binding</keyword>
<dbReference type="InterPro" id="IPR051346">
    <property type="entry name" value="OTU_Deubiquitinase"/>
</dbReference>
<evidence type="ECO:0000256" key="15">
    <source>
        <dbReference type="ARBA" id="ARBA00023242"/>
    </source>
</evidence>
<feature type="compositionally biased region" description="Basic and acidic residues" evidence="16">
    <location>
        <begin position="72"/>
        <end position="83"/>
    </location>
</feature>
<feature type="compositionally biased region" description="Polar residues" evidence="16">
    <location>
        <begin position="85"/>
        <end position="99"/>
    </location>
</feature>
<evidence type="ECO:0000259" key="17">
    <source>
        <dbReference type="PROSITE" id="PS50802"/>
    </source>
</evidence>
<protein>
    <recommendedName>
        <fullName evidence="5">ubiquitinyl hydrolase 1</fullName>
        <ecNumber evidence="5">3.4.19.12</ecNumber>
    </recommendedName>
</protein>
<keyword evidence="19" id="KW-1185">Reference proteome</keyword>
<dbReference type="PROSITE" id="PS50802">
    <property type="entry name" value="OTU"/>
    <property type="match status" value="1"/>
</dbReference>
<evidence type="ECO:0000256" key="10">
    <source>
        <dbReference type="ARBA" id="ARBA00022771"/>
    </source>
</evidence>
<evidence type="ECO:0000256" key="7">
    <source>
        <dbReference type="ARBA" id="ARBA00022553"/>
    </source>
</evidence>
<dbReference type="Gene3D" id="1.10.8.10">
    <property type="entry name" value="DNA helicase RuvA subunit, C-terminal domain"/>
    <property type="match status" value="1"/>
</dbReference>
<proteinExistence type="inferred from homology"/>
<evidence type="ECO:0000256" key="2">
    <source>
        <dbReference type="ARBA" id="ARBA00004123"/>
    </source>
</evidence>
<evidence type="ECO:0000313" key="19">
    <source>
        <dbReference type="Proteomes" id="UP000694941"/>
    </source>
</evidence>
<evidence type="ECO:0000313" key="20">
    <source>
        <dbReference type="RefSeq" id="XP_013788675.2"/>
    </source>
</evidence>
<dbReference type="RefSeq" id="XP_013788675.2">
    <property type="nucleotide sequence ID" value="XM_013933221.2"/>
</dbReference>
<dbReference type="Pfam" id="PF14555">
    <property type="entry name" value="UBA_4"/>
    <property type="match status" value="1"/>
</dbReference>
<dbReference type="Pfam" id="PF02338">
    <property type="entry name" value="OTU"/>
    <property type="match status" value="1"/>
</dbReference>
<evidence type="ECO:0000256" key="8">
    <source>
        <dbReference type="ARBA" id="ARBA00022670"/>
    </source>
</evidence>
<keyword evidence="13" id="KW-0788">Thiol protease</keyword>
<dbReference type="Gene3D" id="1.20.5.4770">
    <property type="match status" value="1"/>
</dbReference>
<comment type="similarity">
    <text evidence="4">Belongs to the peptidase C64 family.</text>
</comment>
<keyword evidence="14" id="KW-0862">Zinc</keyword>
<evidence type="ECO:0000256" key="14">
    <source>
        <dbReference type="ARBA" id="ARBA00022833"/>
    </source>
</evidence>
<reference evidence="20" key="1">
    <citation type="submission" date="2025-08" db="UniProtKB">
        <authorList>
            <consortium name="RefSeq"/>
        </authorList>
    </citation>
    <scope>IDENTIFICATION</scope>
    <source>
        <tissue evidence="20">Muscle</tissue>
    </source>
</reference>
<evidence type="ECO:0000256" key="12">
    <source>
        <dbReference type="ARBA" id="ARBA00022801"/>
    </source>
</evidence>
<dbReference type="Proteomes" id="UP000694941">
    <property type="component" value="Unplaced"/>
</dbReference>
<evidence type="ECO:0000256" key="9">
    <source>
        <dbReference type="ARBA" id="ARBA00022723"/>
    </source>
</evidence>
<evidence type="ECO:0000256" key="6">
    <source>
        <dbReference type="ARBA" id="ARBA00022490"/>
    </source>
</evidence>
<keyword evidence="8" id="KW-0645">Protease</keyword>
<accession>A0ABM1BU36</accession>
<keyword evidence="10" id="KW-0863">Zinc-finger</keyword>
<feature type="domain" description="OTU" evidence="17">
    <location>
        <begin position="201"/>
        <end position="393"/>
    </location>
</feature>
<feature type="region of interest" description="Disordered" evidence="16">
    <location>
        <begin position="66"/>
        <end position="99"/>
    </location>
</feature>
<feature type="domain" description="A20-type" evidence="18">
    <location>
        <begin position="644"/>
        <end position="679"/>
    </location>
</feature>
<dbReference type="PANTHER" id="PTHR13367:SF27">
    <property type="entry name" value="OTU DOMAIN-CONTAINING PROTEIN"/>
    <property type="match status" value="1"/>
</dbReference>
<evidence type="ECO:0000256" key="13">
    <source>
        <dbReference type="ARBA" id="ARBA00022807"/>
    </source>
</evidence>
<organism evidence="19 20">
    <name type="scientific">Limulus polyphemus</name>
    <name type="common">Atlantic horseshoe crab</name>
    <dbReference type="NCBI Taxonomy" id="6850"/>
    <lineage>
        <taxon>Eukaryota</taxon>
        <taxon>Metazoa</taxon>
        <taxon>Ecdysozoa</taxon>
        <taxon>Arthropoda</taxon>
        <taxon>Chelicerata</taxon>
        <taxon>Merostomata</taxon>
        <taxon>Xiphosura</taxon>
        <taxon>Limulidae</taxon>
        <taxon>Limulus</taxon>
    </lineage>
</organism>